<dbReference type="Proteomes" id="UP000827092">
    <property type="component" value="Unassembled WGS sequence"/>
</dbReference>
<evidence type="ECO:0000313" key="2">
    <source>
        <dbReference type="EMBL" id="KAG8176101.1"/>
    </source>
</evidence>
<evidence type="ECO:0000313" key="3">
    <source>
        <dbReference type="Proteomes" id="UP000827092"/>
    </source>
</evidence>
<name>A0AAV6TXN8_9ARAC</name>
<proteinExistence type="predicted"/>
<dbReference type="EMBL" id="JAFNEN010000918">
    <property type="protein sequence ID" value="KAG8176101.1"/>
    <property type="molecule type" value="Genomic_DNA"/>
</dbReference>
<dbReference type="AlphaFoldDB" id="A0AAV6TXN8"/>
<sequence length="200" mass="22470">MPTYSGNVFVVFYFIVIIDIKANFHCGKTREKGEPTHLRQAQEQGYPYDSVHSVKSQLKVTAVGLHGLITTTTTAFLCRKQQIDMHSLIEALPKRKKEWLVLLGGKDLLEIDINSTRFQSPARVCAENFSDWCFYSSLKSRLSQVALPEPPEPPCSSSLCLESPQMRSTDSSICSNNPALPSFSSTPKRPMESENLRSQR</sequence>
<gene>
    <name evidence="2" type="ORF">JTE90_025559</name>
</gene>
<accession>A0AAV6TXN8</accession>
<comment type="caution">
    <text evidence="2">The sequence shown here is derived from an EMBL/GenBank/DDBJ whole genome shotgun (WGS) entry which is preliminary data.</text>
</comment>
<feature type="region of interest" description="Disordered" evidence="1">
    <location>
        <begin position="156"/>
        <end position="200"/>
    </location>
</feature>
<evidence type="ECO:0000256" key="1">
    <source>
        <dbReference type="SAM" id="MobiDB-lite"/>
    </source>
</evidence>
<organism evidence="2 3">
    <name type="scientific">Oedothorax gibbosus</name>
    <dbReference type="NCBI Taxonomy" id="931172"/>
    <lineage>
        <taxon>Eukaryota</taxon>
        <taxon>Metazoa</taxon>
        <taxon>Ecdysozoa</taxon>
        <taxon>Arthropoda</taxon>
        <taxon>Chelicerata</taxon>
        <taxon>Arachnida</taxon>
        <taxon>Araneae</taxon>
        <taxon>Araneomorphae</taxon>
        <taxon>Entelegynae</taxon>
        <taxon>Araneoidea</taxon>
        <taxon>Linyphiidae</taxon>
        <taxon>Erigoninae</taxon>
        <taxon>Oedothorax</taxon>
    </lineage>
</organism>
<reference evidence="2 3" key="1">
    <citation type="journal article" date="2022" name="Nat. Ecol. Evol.">
        <title>A masculinizing supergene underlies an exaggerated male reproductive morph in a spider.</title>
        <authorList>
            <person name="Hendrickx F."/>
            <person name="De Corte Z."/>
            <person name="Sonet G."/>
            <person name="Van Belleghem S.M."/>
            <person name="Kostlbacher S."/>
            <person name="Vangestel C."/>
        </authorList>
    </citation>
    <scope>NUCLEOTIDE SEQUENCE [LARGE SCALE GENOMIC DNA]</scope>
    <source>
        <strain evidence="2">W744_W776</strain>
    </source>
</reference>
<feature type="compositionally biased region" description="Polar residues" evidence="1">
    <location>
        <begin position="165"/>
        <end position="187"/>
    </location>
</feature>
<protein>
    <submittedName>
        <fullName evidence="2">Uncharacterized protein</fullName>
    </submittedName>
</protein>
<feature type="compositionally biased region" description="Basic and acidic residues" evidence="1">
    <location>
        <begin position="189"/>
        <end position="200"/>
    </location>
</feature>
<keyword evidence="3" id="KW-1185">Reference proteome</keyword>